<feature type="region of interest" description="Disordered" evidence="3">
    <location>
        <begin position="1"/>
        <end position="28"/>
    </location>
</feature>
<dbReference type="EMBL" id="FOWE01000002">
    <property type="protein sequence ID" value="SFN99893.1"/>
    <property type="molecule type" value="Genomic_DNA"/>
</dbReference>
<organism evidence="4 5">
    <name type="scientific">Geodermatophilus obscurus</name>
    <dbReference type="NCBI Taxonomy" id="1861"/>
    <lineage>
        <taxon>Bacteria</taxon>
        <taxon>Bacillati</taxon>
        <taxon>Actinomycetota</taxon>
        <taxon>Actinomycetes</taxon>
        <taxon>Geodermatophilales</taxon>
        <taxon>Geodermatophilaceae</taxon>
        <taxon>Geodermatophilus</taxon>
    </lineage>
</organism>
<dbReference type="RefSeq" id="WP_075012278.1">
    <property type="nucleotide sequence ID" value="NZ_FOWE01000002.1"/>
</dbReference>
<evidence type="ECO:0000256" key="1">
    <source>
        <dbReference type="ARBA" id="ARBA00010577"/>
    </source>
</evidence>
<accession>A0A1I5DKZ4</accession>
<evidence type="ECO:0000256" key="2">
    <source>
        <dbReference type="ARBA" id="ARBA00022795"/>
    </source>
</evidence>
<dbReference type="GO" id="GO:0044781">
    <property type="term" value="P:bacterial-type flagellum organization"/>
    <property type="evidence" value="ECO:0007669"/>
    <property type="project" value="UniProtKB-KW"/>
</dbReference>
<sequence length="144" mass="14878">MTNPVGGVGTSAPAAATSTATSSVDRADQMGKDTFLQLLVAQMKYQDPSNPTSTTEFMSQTATFTQVEKLEEIATQNAALLSLQRSLSAGALVGHAVSWTAEDGSTRTGTVSSVRFGGDEPQAVVDGQEVPLGRLTEISVPASS</sequence>
<dbReference type="Pfam" id="PF03963">
    <property type="entry name" value="FlgD"/>
    <property type="match status" value="1"/>
</dbReference>
<keyword evidence="2" id="KW-1005">Bacterial flagellum biogenesis</keyword>
<proteinExistence type="inferred from homology"/>
<dbReference type="Proteomes" id="UP000183642">
    <property type="component" value="Unassembled WGS sequence"/>
</dbReference>
<keyword evidence="5" id="KW-1185">Reference proteome</keyword>
<dbReference type="InterPro" id="IPR005648">
    <property type="entry name" value="FlgD"/>
</dbReference>
<feature type="compositionally biased region" description="Low complexity" evidence="3">
    <location>
        <begin position="10"/>
        <end position="24"/>
    </location>
</feature>
<evidence type="ECO:0000313" key="4">
    <source>
        <dbReference type="EMBL" id="SFN99893.1"/>
    </source>
</evidence>
<dbReference type="OrthoDB" id="9785233at2"/>
<keyword evidence="4" id="KW-0969">Cilium</keyword>
<comment type="similarity">
    <text evidence="1">Belongs to the FlgD family.</text>
</comment>
<evidence type="ECO:0000313" key="5">
    <source>
        <dbReference type="Proteomes" id="UP000183642"/>
    </source>
</evidence>
<reference evidence="5" key="1">
    <citation type="submission" date="2016-10" db="EMBL/GenBank/DDBJ databases">
        <authorList>
            <person name="Varghese N."/>
            <person name="Submissions S."/>
        </authorList>
    </citation>
    <scope>NUCLEOTIDE SEQUENCE [LARGE SCALE GENOMIC DNA]</scope>
    <source>
        <strain evidence="5">DSM 43161</strain>
    </source>
</reference>
<evidence type="ECO:0000256" key="3">
    <source>
        <dbReference type="SAM" id="MobiDB-lite"/>
    </source>
</evidence>
<gene>
    <name evidence="4" type="ORF">SAMN05660359_00863</name>
</gene>
<keyword evidence="4" id="KW-0282">Flagellum</keyword>
<keyword evidence="4" id="KW-0966">Cell projection</keyword>
<dbReference type="AlphaFoldDB" id="A0A1I5DKZ4"/>
<protein>
    <submittedName>
        <fullName evidence="4">Flagellar basal-body rod modification protein FlgD</fullName>
    </submittedName>
</protein>
<name>A0A1I5DKZ4_9ACTN</name>